<name>A0A8X6FYW4_TRICU</name>
<accession>A0A8X6FYW4</accession>
<dbReference type="AlphaFoldDB" id="A0A8X6FYW4"/>
<keyword evidence="2" id="KW-1185">Reference proteome</keyword>
<proteinExistence type="predicted"/>
<protein>
    <submittedName>
        <fullName evidence="1">Uncharacterized protein</fullName>
    </submittedName>
</protein>
<evidence type="ECO:0000313" key="2">
    <source>
        <dbReference type="Proteomes" id="UP000887116"/>
    </source>
</evidence>
<reference evidence="1" key="1">
    <citation type="submission" date="2020-07" db="EMBL/GenBank/DDBJ databases">
        <title>Multicomponent nature underlies the extraordinary mechanical properties of spider dragline silk.</title>
        <authorList>
            <person name="Kono N."/>
            <person name="Nakamura H."/>
            <person name="Mori M."/>
            <person name="Yoshida Y."/>
            <person name="Ohtoshi R."/>
            <person name="Malay A.D."/>
            <person name="Moran D.A.P."/>
            <person name="Tomita M."/>
            <person name="Numata K."/>
            <person name="Arakawa K."/>
        </authorList>
    </citation>
    <scope>NUCLEOTIDE SEQUENCE</scope>
</reference>
<dbReference type="Proteomes" id="UP000887116">
    <property type="component" value="Unassembled WGS sequence"/>
</dbReference>
<comment type="caution">
    <text evidence="1">The sequence shown here is derived from an EMBL/GenBank/DDBJ whole genome shotgun (WGS) entry which is preliminary data.</text>
</comment>
<sequence>MNGYFRSTVSRNRHGQPRKEIFLGAGGKKLSVDKSKFPFVLSIIFGNTESFQFHRGPHQTPNPHTFLTCQVEPPEDSSKLDNGKPP</sequence>
<gene>
    <name evidence="1" type="ORF">TNCT_350601</name>
</gene>
<organism evidence="1 2">
    <name type="scientific">Trichonephila clavata</name>
    <name type="common">Joro spider</name>
    <name type="synonym">Nephila clavata</name>
    <dbReference type="NCBI Taxonomy" id="2740835"/>
    <lineage>
        <taxon>Eukaryota</taxon>
        <taxon>Metazoa</taxon>
        <taxon>Ecdysozoa</taxon>
        <taxon>Arthropoda</taxon>
        <taxon>Chelicerata</taxon>
        <taxon>Arachnida</taxon>
        <taxon>Araneae</taxon>
        <taxon>Araneomorphae</taxon>
        <taxon>Entelegynae</taxon>
        <taxon>Araneoidea</taxon>
        <taxon>Nephilidae</taxon>
        <taxon>Trichonephila</taxon>
    </lineage>
</organism>
<evidence type="ECO:0000313" key="1">
    <source>
        <dbReference type="EMBL" id="GFQ91647.1"/>
    </source>
</evidence>
<dbReference type="EMBL" id="BMAO01013907">
    <property type="protein sequence ID" value="GFQ91647.1"/>
    <property type="molecule type" value="Genomic_DNA"/>
</dbReference>